<feature type="transmembrane region" description="Helical" evidence="1">
    <location>
        <begin position="50"/>
        <end position="71"/>
    </location>
</feature>
<evidence type="ECO:0008006" key="4">
    <source>
        <dbReference type="Google" id="ProtNLM"/>
    </source>
</evidence>
<dbReference type="Pfam" id="PF14012">
    <property type="entry name" value="DUF4229"/>
    <property type="match status" value="1"/>
</dbReference>
<dbReference type="Proteomes" id="UP001500979">
    <property type="component" value="Unassembled WGS sequence"/>
</dbReference>
<evidence type="ECO:0000313" key="2">
    <source>
        <dbReference type="EMBL" id="GAA2818612.1"/>
    </source>
</evidence>
<comment type="caution">
    <text evidence="2">The sequence shown here is derived from an EMBL/GenBank/DDBJ whole genome shotgun (WGS) entry which is preliminary data.</text>
</comment>
<sequence length="131" mass="13986">MALGKGKVRDETGAAPATAPKIGRAVLYAVDVLEQQEDQVTAGSTLARDVALYTVARLAMLVAATGALMLFGVPLLVAAAVAVVLVMPLSMLVFGTLRRRVAVGMAERAAERRARREELRAQLRGDREDEQ</sequence>
<organism evidence="2 3">
    <name type="scientific">Saccharopolyspora taberi</name>
    <dbReference type="NCBI Taxonomy" id="60895"/>
    <lineage>
        <taxon>Bacteria</taxon>
        <taxon>Bacillati</taxon>
        <taxon>Actinomycetota</taxon>
        <taxon>Actinomycetes</taxon>
        <taxon>Pseudonocardiales</taxon>
        <taxon>Pseudonocardiaceae</taxon>
        <taxon>Saccharopolyspora</taxon>
    </lineage>
</organism>
<evidence type="ECO:0000256" key="1">
    <source>
        <dbReference type="SAM" id="Phobius"/>
    </source>
</evidence>
<keyword evidence="1" id="KW-1133">Transmembrane helix</keyword>
<dbReference type="InterPro" id="IPR025323">
    <property type="entry name" value="DUF4229"/>
</dbReference>
<evidence type="ECO:0000313" key="3">
    <source>
        <dbReference type="Proteomes" id="UP001500979"/>
    </source>
</evidence>
<keyword evidence="1" id="KW-0472">Membrane</keyword>
<dbReference type="EMBL" id="BAAAUX010000034">
    <property type="protein sequence ID" value="GAA2818612.1"/>
    <property type="molecule type" value="Genomic_DNA"/>
</dbReference>
<keyword evidence="1" id="KW-0812">Transmembrane</keyword>
<keyword evidence="3" id="KW-1185">Reference proteome</keyword>
<accession>A0ABN3VNN1</accession>
<protein>
    <recommendedName>
        <fullName evidence="4">DUF4229 domain-containing protein</fullName>
    </recommendedName>
</protein>
<name>A0ABN3VNN1_9PSEU</name>
<gene>
    <name evidence="2" type="ORF">GCM10010470_62420</name>
</gene>
<proteinExistence type="predicted"/>
<reference evidence="2 3" key="1">
    <citation type="journal article" date="2019" name="Int. J. Syst. Evol. Microbiol.">
        <title>The Global Catalogue of Microorganisms (GCM) 10K type strain sequencing project: providing services to taxonomists for standard genome sequencing and annotation.</title>
        <authorList>
            <consortium name="The Broad Institute Genomics Platform"/>
            <consortium name="The Broad Institute Genome Sequencing Center for Infectious Disease"/>
            <person name="Wu L."/>
            <person name="Ma J."/>
        </authorList>
    </citation>
    <scope>NUCLEOTIDE SEQUENCE [LARGE SCALE GENOMIC DNA]</scope>
    <source>
        <strain evidence="2 3">JCM 9383</strain>
    </source>
</reference>
<feature type="transmembrane region" description="Helical" evidence="1">
    <location>
        <begin position="77"/>
        <end position="97"/>
    </location>
</feature>